<name>A0A921N1S6_9FIRM</name>
<reference evidence="1" key="1">
    <citation type="journal article" date="2021" name="PeerJ">
        <title>Extensive microbial diversity within the chicken gut microbiome revealed by metagenomics and culture.</title>
        <authorList>
            <person name="Gilroy R."/>
            <person name="Ravi A."/>
            <person name="Getino M."/>
            <person name="Pursley I."/>
            <person name="Horton D.L."/>
            <person name="Alikhan N.F."/>
            <person name="Baker D."/>
            <person name="Gharbi K."/>
            <person name="Hall N."/>
            <person name="Watson M."/>
            <person name="Adriaenssens E.M."/>
            <person name="Foster-Nyarko E."/>
            <person name="Jarju S."/>
            <person name="Secka A."/>
            <person name="Antonio M."/>
            <person name="Oren A."/>
            <person name="Chaudhuri R.R."/>
            <person name="La Ragione R."/>
            <person name="Hildebrand F."/>
            <person name="Pallen M.J."/>
        </authorList>
    </citation>
    <scope>NUCLEOTIDE SEQUENCE</scope>
    <source>
        <strain evidence="1">1277</strain>
    </source>
</reference>
<sequence>MNFDNPYYYIGCKKTIRLYADYCLTIVDSNIGRVNGNFKTSIVSPKLVLSNVKISGEEVFCDSKDIECLSNSSFKGGNIVRVNTDSYPEKLLIEAPKVVGNKVFLQDRNNYIYENSAEEGRLAIKRQELITVLK</sequence>
<dbReference type="AlphaFoldDB" id="A0A921N1S6"/>
<evidence type="ECO:0000313" key="1">
    <source>
        <dbReference type="EMBL" id="HJG96785.1"/>
    </source>
</evidence>
<gene>
    <name evidence="1" type="ORF">K8V90_06770</name>
</gene>
<evidence type="ECO:0000313" key="2">
    <source>
        <dbReference type="Proteomes" id="UP000776700"/>
    </source>
</evidence>
<protein>
    <submittedName>
        <fullName evidence="1">Uncharacterized protein</fullName>
    </submittedName>
</protein>
<dbReference type="Proteomes" id="UP000776700">
    <property type="component" value="Unassembled WGS sequence"/>
</dbReference>
<dbReference type="EMBL" id="DYUB01000211">
    <property type="protein sequence ID" value="HJG96785.1"/>
    <property type="molecule type" value="Genomic_DNA"/>
</dbReference>
<comment type="caution">
    <text evidence="1">The sequence shown here is derived from an EMBL/GenBank/DDBJ whole genome shotgun (WGS) entry which is preliminary data.</text>
</comment>
<organism evidence="1 2">
    <name type="scientific">Romboutsia timonensis</name>
    <dbReference type="NCBI Taxonomy" id="1776391"/>
    <lineage>
        <taxon>Bacteria</taxon>
        <taxon>Bacillati</taxon>
        <taxon>Bacillota</taxon>
        <taxon>Clostridia</taxon>
        <taxon>Peptostreptococcales</taxon>
        <taxon>Peptostreptococcaceae</taxon>
        <taxon>Romboutsia</taxon>
    </lineage>
</organism>
<feature type="non-terminal residue" evidence="1">
    <location>
        <position position="134"/>
    </location>
</feature>
<proteinExistence type="predicted"/>
<accession>A0A921N1S6</accession>
<reference evidence="1" key="2">
    <citation type="submission" date="2021-09" db="EMBL/GenBank/DDBJ databases">
        <authorList>
            <person name="Gilroy R."/>
        </authorList>
    </citation>
    <scope>NUCLEOTIDE SEQUENCE</scope>
    <source>
        <strain evidence="1">1277</strain>
    </source>
</reference>